<name>A0ABD3G2C9_9STRA</name>
<proteinExistence type="predicted"/>
<keyword evidence="2" id="KW-1185">Reference proteome</keyword>
<dbReference type="EMBL" id="JBIMZQ010000002">
    <property type="protein sequence ID" value="KAL3673323.1"/>
    <property type="molecule type" value="Genomic_DNA"/>
</dbReference>
<accession>A0ABD3G2C9</accession>
<sequence length="184" mass="18668">METVASEAEEDLLLSPTALAIPSAAELTVLAALSSRLPAVLTAGPAALDTVSTAPSTQLPVAFAAASAALETVSTAPLAQLPVASTAGEAALAAVLAALVTALPAVFAAEVTSLTMSAEVTAARVAITRHERKRVILSSSVEIEVVFTLGGKCGNDLTLSMFRSRISLNIAVAQGTWLWTNSNL</sequence>
<protein>
    <submittedName>
        <fullName evidence="1">Uncharacterized protein</fullName>
    </submittedName>
</protein>
<dbReference type="AlphaFoldDB" id="A0ABD3G2C9"/>
<reference evidence="1 2" key="1">
    <citation type="submission" date="2024-09" db="EMBL/GenBank/DDBJ databases">
        <title>Genome sequencing and assembly of Phytophthora oleae, isolate VK10A, causative agent of rot of olive drupes.</title>
        <authorList>
            <person name="Conti Taguali S."/>
            <person name="Riolo M."/>
            <person name="La Spada F."/>
            <person name="Cacciola S.O."/>
            <person name="Dionisio G."/>
        </authorList>
    </citation>
    <scope>NUCLEOTIDE SEQUENCE [LARGE SCALE GENOMIC DNA]</scope>
    <source>
        <strain evidence="1 2">VK10A</strain>
    </source>
</reference>
<evidence type="ECO:0000313" key="1">
    <source>
        <dbReference type="EMBL" id="KAL3673323.1"/>
    </source>
</evidence>
<comment type="caution">
    <text evidence="1">The sequence shown here is derived from an EMBL/GenBank/DDBJ whole genome shotgun (WGS) entry which is preliminary data.</text>
</comment>
<dbReference type="Proteomes" id="UP001632037">
    <property type="component" value="Unassembled WGS sequence"/>
</dbReference>
<organism evidence="1 2">
    <name type="scientific">Phytophthora oleae</name>
    <dbReference type="NCBI Taxonomy" id="2107226"/>
    <lineage>
        <taxon>Eukaryota</taxon>
        <taxon>Sar</taxon>
        <taxon>Stramenopiles</taxon>
        <taxon>Oomycota</taxon>
        <taxon>Peronosporomycetes</taxon>
        <taxon>Peronosporales</taxon>
        <taxon>Peronosporaceae</taxon>
        <taxon>Phytophthora</taxon>
    </lineage>
</organism>
<evidence type="ECO:0000313" key="2">
    <source>
        <dbReference type="Proteomes" id="UP001632037"/>
    </source>
</evidence>
<gene>
    <name evidence="1" type="ORF">V7S43_001039</name>
</gene>